<accession>A0A3E3ILZ2</accession>
<evidence type="ECO:0000313" key="4">
    <source>
        <dbReference type="EMBL" id="RGE68073.1"/>
    </source>
</evidence>
<feature type="domain" description="Terminase large subunit-like ATPase" evidence="2">
    <location>
        <begin position="91"/>
        <end position="258"/>
    </location>
</feature>
<feature type="domain" description="Terminase large subunit-like endonuclease" evidence="3">
    <location>
        <begin position="265"/>
        <end position="544"/>
    </location>
</feature>
<evidence type="ECO:0000256" key="1">
    <source>
        <dbReference type="SAM" id="Phobius"/>
    </source>
</evidence>
<dbReference type="PANTHER" id="PTHR41287">
    <property type="match status" value="1"/>
</dbReference>
<reference evidence="4 5" key="1">
    <citation type="submission" date="2018-08" db="EMBL/GenBank/DDBJ databases">
        <title>A genome reference for cultivated species of the human gut microbiota.</title>
        <authorList>
            <person name="Zou Y."/>
            <person name="Xue W."/>
            <person name="Luo G."/>
        </authorList>
    </citation>
    <scope>NUCLEOTIDE SEQUENCE [LARGE SCALE GENOMIC DNA]</scope>
    <source>
        <strain evidence="4 5">AF26-4BH</strain>
    </source>
</reference>
<comment type="caution">
    <text evidence="4">The sequence shown here is derived from an EMBL/GenBank/DDBJ whole genome shotgun (WGS) entry which is preliminary data.</text>
</comment>
<dbReference type="InterPro" id="IPR046462">
    <property type="entry name" value="TerL_nuclease"/>
</dbReference>
<keyword evidence="1" id="KW-0812">Transmembrane</keyword>
<dbReference type="Proteomes" id="UP000261166">
    <property type="component" value="Unassembled WGS sequence"/>
</dbReference>
<dbReference type="OrthoDB" id="9760250at2"/>
<dbReference type="GO" id="GO:0004519">
    <property type="term" value="F:endonuclease activity"/>
    <property type="evidence" value="ECO:0007669"/>
    <property type="project" value="InterPro"/>
</dbReference>
<evidence type="ECO:0000313" key="5">
    <source>
        <dbReference type="Proteomes" id="UP000261166"/>
    </source>
</evidence>
<keyword evidence="1" id="KW-0472">Membrane</keyword>
<proteinExistence type="predicted"/>
<protein>
    <submittedName>
        <fullName evidence="4">Terminase</fullName>
    </submittedName>
</protein>
<organism evidence="4 5">
    <name type="scientific">Eisenbergiella massiliensis</name>
    <dbReference type="NCBI Taxonomy" id="1720294"/>
    <lineage>
        <taxon>Bacteria</taxon>
        <taxon>Bacillati</taxon>
        <taxon>Bacillota</taxon>
        <taxon>Clostridia</taxon>
        <taxon>Lachnospirales</taxon>
        <taxon>Lachnospiraceae</taxon>
        <taxon>Eisenbergiella</taxon>
    </lineage>
</organism>
<gene>
    <name evidence="4" type="ORF">DWY69_20770</name>
</gene>
<feature type="transmembrane region" description="Helical" evidence="1">
    <location>
        <begin position="77"/>
        <end position="97"/>
    </location>
</feature>
<dbReference type="EMBL" id="QVLU01000021">
    <property type="protein sequence ID" value="RGE68073.1"/>
    <property type="molecule type" value="Genomic_DNA"/>
</dbReference>
<dbReference type="AlphaFoldDB" id="A0A3E3ILZ2"/>
<name>A0A3E3ILZ2_9FIRM</name>
<evidence type="ECO:0000259" key="2">
    <source>
        <dbReference type="Pfam" id="PF03354"/>
    </source>
</evidence>
<dbReference type="InterPro" id="IPR027417">
    <property type="entry name" value="P-loop_NTPase"/>
</dbReference>
<feature type="transmembrane region" description="Helical" evidence="1">
    <location>
        <begin position="118"/>
        <end position="137"/>
    </location>
</feature>
<dbReference type="Pfam" id="PF03354">
    <property type="entry name" value="TerL_ATPase"/>
    <property type="match status" value="1"/>
</dbReference>
<evidence type="ECO:0000259" key="3">
    <source>
        <dbReference type="Pfam" id="PF20441"/>
    </source>
</evidence>
<dbReference type="PANTHER" id="PTHR41287:SF1">
    <property type="entry name" value="PROTEIN YMFN"/>
    <property type="match status" value="1"/>
</dbReference>
<dbReference type="Pfam" id="PF20441">
    <property type="entry name" value="TerL_nuclease"/>
    <property type="match status" value="1"/>
</dbReference>
<dbReference type="InterPro" id="IPR046461">
    <property type="entry name" value="TerL_ATPase"/>
</dbReference>
<dbReference type="Gene3D" id="3.40.50.300">
    <property type="entry name" value="P-loop containing nucleotide triphosphate hydrolases"/>
    <property type="match status" value="1"/>
</dbReference>
<sequence length="562" mass="63975">MRTTKTKVKHPAVVYAEGVCRGKIKAPRYVILQCSDFLKIYKRKNKKYIINEGLLDKIYKILKVLKMAKGPKAGKSIYSSLAGYQWLLITAVLCTVYRNDKRMRRYQTAVLEICRKNGKTFVVAVLFILLFYLEPAYSRFFSVAPDGSLAREIKEALEPLLATNAEVFEENEFKVLRDYILHNPTKTKYTPLNYSTSRMDGKEPSVFIADEVGALPSSYPVEAMRSGQILIKNKLGFIISTKYPTVDNPLEDEVDNAKKILDGLIDDESVFALLYEPDNTKDWATDEDILAHGNPLALELPDVWDDLLKKRRSAINREKLRENFLTKHCNIIYQGAGTETYIPIDQVKACKVERIDWSGREVYVGVDLAMTNDNCSVTMSAEEDGEILSHVMTFIPEGRIDEKSEFEKFDYRAAIAAGTCIACGDMTVDYGVIEDYVEGLEESRGVVIKSIGYDRYNALSSAQKWDKDYTTVEIRQHSDTLHPPTKLLAEMVANQKWHYEDNRLLETNFENAKCTYDTNMNRYVNKKKSKGKVDGVVSIINSVYLLQQDILFDDSGFTVQVC</sequence>
<dbReference type="RefSeq" id="WP_117531316.1">
    <property type="nucleotide sequence ID" value="NZ_JBKXRP010000034.1"/>
</dbReference>
<dbReference type="InterPro" id="IPR005021">
    <property type="entry name" value="Terminase_largesu-like"/>
</dbReference>
<keyword evidence="1" id="KW-1133">Transmembrane helix</keyword>